<gene>
    <name evidence="2" type="ORF">A1O9_03969</name>
</gene>
<evidence type="ECO:0000313" key="3">
    <source>
        <dbReference type="Proteomes" id="UP000027920"/>
    </source>
</evidence>
<evidence type="ECO:0000256" key="1">
    <source>
        <dbReference type="SAM" id="MobiDB-lite"/>
    </source>
</evidence>
<dbReference type="RefSeq" id="XP_013261715.1">
    <property type="nucleotide sequence ID" value="XM_013406261.1"/>
</dbReference>
<dbReference type="VEuPathDB" id="FungiDB:A1O9_03969"/>
<evidence type="ECO:0000313" key="2">
    <source>
        <dbReference type="EMBL" id="KEF59125.1"/>
    </source>
</evidence>
<comment type="caution">
    <text evidence="2">The sequence shown here is derived from an EMBL/GenBank/DDBJ whole genome shotgun (WGS) entry which is preliminary data.</text>
</comment>
<proteinExistence type="predicted"/>
<dbReference type="Proteomes" id="UP000027920">
    <property type="component" value="Unassembled WGS sequence"/>
</dbReference>
<accession>A0A072PUA9</accession>
<organism evidence="2 3">
    <name type="scientific">Exophiala aquamarina CBS 119918</name>
    <dbReference type="NCBI Taxonomy" id="1182545"/>
    <lineage>
        <taxon>Eukaryota</taxon>
        <taxon>Fungi</taxon>
        <taxon>Dikarya</taxon>
        <taxon>Ascomycota</taxon>
        <taxon>Pezizomycotina</taxon>
        <taxon>Eurotiomycetes</taxon>
        <taxon>Chaetothyriomycetidae</taxon>
        <taxon>Chaetothyriales</taxon>
        <taxon>Herpotrichiellaceae</taxon>
        <taxon>Exophiala</taxon>
    </lineage>
</organism>
<reference evidence="2 3" key="1">
    <citation type="submission" date="2013-03" db="EMBL/GenBank/DDBJ databases">
        <title>The Genome Sequence of Exophiala aquamarina CBS 119918.</title>
        <authorList>
            <consortium name="The Broad Institute Genomics Platform"/>
            <person name="Cuomo C."/>
            <person name="de Hoog S."/>
            <person name="Gorbushina A."/>
            <person name="Walker B."/>
            <person name="Young S.K."/>
            <person name="Zeng Q."/>
            <person name="Gargeya S."/>
            <person name="Fitzgerald M."/>
            <person name="Haas B."/>
            <person name="Abouelleil A."/>
            <person name="Allen A.W."/>
            <person name="Alvarado L."/>
            <person name="Arachchi H.M."/>
            <person name="Berlin A.M."/>
            <person name="Chapman S.B."/>
            <person name="Gainer-Dewar J."/>
            <person name="Goldberg J."/>
            <person name="Griggs A."/>
            <person name="Gujja S."/>
            <person name="Hansen M."/>
            <person name="Howarth C."/>
            <person name="Imamovic A."/>
            <person name="Ireland A."/>
            <person name="Larimer J."/>
            <person name="McCowan C."/>
            <person name="Murphy C."/>
            <person name="Pearson M."/>
            <person name="Poon T.W."/>
            <person name="Priest M."/>
            <person name="Roberts A."/>
            <person name="Saif S."/>
            <person name="Shea T."/>
            <person name="Sisk P."/>
            <person name="Sykes S."/>
            <person name="Wortman J."/>
            <person name="Nusbaum C."/>
            <person name="Birren B."/>
        </authorList>
    </citation>
    <scope>NUCLEOTIDE SEQUENCE [LARGE SCALE GENOMIC DNA]</scope>
    <source>
        <strain evidence="2 3">CBS 119918</strain>
    </source>
</reference>
<name>A0A072PUA9_9EURO</name>
<dbReference type="GeneID" id="25278902"/>
<feature type="region of interest" description="Disordered" evidence="1">
    <location>
        <begin position="1"/>
        <end position="21"/>
    </location>
</feature>
<protein>
    <submittedName>
        <fullName evidence="2">Uncharacterized protein</fullName>
    </submittedName>
</protein>
<feature type="compositionally biased region" description="Basic and acidic residues" evidence="1">
    <location>
        <begin position="48"/>
        <end position="68"/>
    </location>
</feature>
<dbReference type="AlphaFoldDB" id="A0A072PUA9"/>
<dbReference type="EMBL" id="AMGV01000003">
    <property type="protein sequence ID" value="KEF59125.1"/>
    <property type="molecule type" value="Genomic_DNA"/>
</dbReference>
<sequence>MECLQEGQHQTDTAAREQEEADLVVIDEGHKTIRMHQGPITLARHPRRGEDGDLARTRDHHQGNRLEDEVQPLEVHPEGDAEVPVTVLEAAPVAVEVERGVNPEAEVDMGAGDEERCVLEFD</sequence>
<dbReference type="HOGENOM" id="CLU_2026740_0_0_1"/>
<feature type="region of interest" description="Disordered" evidence="1">
    <location>
        <begin position="34"/>
        <end position="80"/>
    </location>
</feature>
<keyword evidence="3" id="KW-1185">Reference proteome</keyword>